<dbReference type="PATRIC" id="fig|1705561.3.peg.214"/>
<organism evidence="2 3">
    <name type="scientific">Paenibacillus xylanivorans</name>
    <dbReference type="NCBI Taxonomy" id="1705561"/>
    <lineage>
        <taxon>Bacteria</taxon>
        <taxon>Bacillati</taxon>
        <taxon>Bacillota</taxon>
        <taxon>Bacilli</taxon>
        <taxon>Bacillales</taxon>
        <taxon>Paenibacillaceae</taxon>
        <taxon>Paenibacillus</taxon>
    </lineage>
</organism>
<feature type="transmembrane region" description="Helical" evidence="1">
    <location>
        <begin position="6"/>
        <end position="25"/>
    </location>
</feature>
<accession>A0A0M9BS07</accession>
<gene>
    <name evidence="2" type="ORF">AMS66_03605</name>
</gene>
<keyword evidence="3" id="KW-1185">Reference proteome</keyword>
<evidence type="ECO:0000256" key="1">
    <source>
        <dbReference type="SAM" id="Phobius"/>
    </source>
</evidence>
<evidence type="ECO:0000313" key="2">
    <source>
        <dbReference type="EMBL" id="KOY17833.1"/>
    </source>
</evidence>
<keyword evidence="1" id="KW-0812">Transmembrane</keyword>
<dbReference type="RefSeq" id="WP_053779487.1">
    <property type="nucleotide sequence ID" value="NZ_LITU01000033.1"/>
</dbReference>
<protein>
    <submittedName>
        <fullName evidence="2">Uncharacterized protein</fullName>
    </submittedName>
</protein>
<evidence type="ECO:0000313" key="3">
    <source>
        <dbReference type="Proteomes" id="UP000037688"/>
    </source>
</evidence>
<dbReference type="OrthoDB" id="2619654at2"/>
<reference evidence="2 3" key="1">
    <citation type="submission" date="2015-08" db="EMBL/GenBank/DDBJ databases">
        <title>Draft genome sequence of cellulolytic and xylanolytic Paenibacillus sp. A59, isolated from a decaying forest soil from Patagonia, Argentina.</title>
        <authorList>
            <person name="Ghio S."/>
            <person name="Caceres A.M."/>
            <person name="Talia P."/>
            <person name="Grasso D."/>
            <person name="Campos E."/>
        </authorList>
    </citation>
    <scope>NUCLEOTIDE SEQUENCE [LARGE SCALE GENOMIC DNA]</scope>
    <source>
        <strain evidence="2 3">A59</strain>
    </source>
</reference>
<keyword evidence="1" id="KW-1133">Transmembrane helix</keyword>
<comment type="caution">
    <text evidence="2">The sequence shown here is derived from an EMBL/GenBank/DDBJ whole genome shotgun (WGS) entry which is preliminary data.</text>
</comment>
<dbReference type="AlphaFoldDB" id="A0A0M9BS07"/>
<keyword evidence="1" id="KW-0472">Membrane</keyword>
<proteinExistence type="predicted"/>
<dbReference type="EMBL" id="LITU01000033">
    <property type="protein sequence ID" value="KOY17833.1"/>
    <property type="molecule type" value="Genomic_DNA"/>
</dbReference>
<name>A0A0M9BS07_9BACL</name>
<sequence>MKKNILIWLVIGLAIIVGVYSLLTASKYHALTSKIEGLQQSQLAGIDERAASIKYRFSTLINDSKITDKEIINVAFLIEEFRNLTKPYGSLTPLDEDEGAIVAMQTVYGKAWKVINIKPSDITVNDVKKIENAIDQFRNDVKALGH</sequence>
<dbReference type="Proteomes" id="UP000037688">
    <property type="component" value="Unassembled WGS sequence"/>
</dbReference>